<gene>
    <name evidence="1" type="ORF">METZ01_LOCUS58543</name>
</gene>
<dbReference type="SUPFAM" id="SSF51197">
    <property type="entry name" value="Clavaminate synthase-like"/>
    <property type="match status" value="1"/>
</dbReference>
<sequence length="252" mass="30319">MQSLTEYKKKCIFNKELLPLEETYLFSENECIKISNILMQNEHKWQARFGNCFFSFGALSYLDEGWDYQNKLQYFNPLLWDNFEWVYKKIQNYYQEKLNKSVVYWNKEPFPKAFPGFHIFQNSEIINQNKWGASIHTDNPHTKHAWPTKINCVFTFTISIQSPDNDSGLRFWLNKENFHNISPVYYNDLTEDDKRKLEKEAIYIPYKIGYIYEHDGNTYHQIATEKDFKPNERRISLQGHLSELDNNIILYV</sequence>
<organism evidence="1">
    <name type="scientific">marine metagenome</name>
    <dbReference type="NCBI Taxonomy" id="408172"/>
    <lineage>
        <taxon>unclassified sequences</taxon>
        <taxon>metagenomes</taxon>
        <taxon>ecological metagenomes</taxon>
    </lineage>
</organism>
<accession>A0A381SQD0</accession>
<evidence type="ECO:0008006" key="2">
    <source>
        <dbReference type="Google" id="ProtNLM"/>
    </source>
</evidence>
<proteinExistence type="predicted"/>
<dbReference type="AlphaFoldDB" id="A0A381SQD0"/>
<name>A0A381SQD0_9ZZZZ</name>
<protein>
    <recommendedName>
        <fullName evidence="2">Fe2OG dioxygenase domain-containing protein</fullName>
    </recommendedName>
</protein>
<dbReference type="EMBL" id="UINC01003366">
    <property type="protein sequence ID" value="SVA05689.1"/>
    <property type="molecule type" value="Genomic_DNA"/>
</dbReference>
<evidence type="ECO:0000313" key="1">
    <source>
        <dbReference type="EMBL" id="SVA05689.1"/>
    </source>
</evidence>
<reference evidence="1" key="1">
    <citation type="submission" date="2018-05" db="EMBL/GenBank/DDBJ databases">
        <authorList>
            <person name="Lanie J.A."/>
            <person name="Ng W.-L."/>
            <person name="Kazmierczak K.M."/>
            <person name="Andrzejewski T.M."/>
            <person name="Davidsen T.M."/>
            <person name="Wayne K.J."/>
            <person name="Tettelin H."/>
            <person name="Glass J.I."/>
            <person name="Rusch D."/>
            <person name="Podicherti R."/>
            <person name="Tsui H.-C.T."/>
            <person name="Winkler M.E."/>
        </authorList>
    </citation>
    <scope>NUCLEOTIDE SEQUENCE</scope>
</reference>